<keyword evidence="1" id="KW-0812">Transmembrane</keyword>
<dbReference type="Proteomes" id="UP000014500">
    <property type="component" value="Unassembled WGS sequence"/>
</dbReference>
<evidence type="ECO:0000313" key="2">
    <source>
        <dbReference type="EnsemblMetazoa" id="SMAR013219-PA"/>
    </source>
</evidence>
<accession>T1JH88</accession>
<sequence length="168" mass="19124">MDTGSKFRLRFRGSYGYLDLNIKNLKSFLYSISCVNICRHLQKKEEAKENNFVNGTMLGFSFNENTKRLSGGRASVTKLYKDIETCSLVSTPSLLGPYWIPGQKIMYYWSALPILRSGELAKITPLIANKISRKTYLMFFKSISYGFSYFIAFSLSCVAKRSRISVIG</sequence>
<reference evidence="3" key="1">
    <citation type="submission" date="2011-05" db="EMBL/GenBank/DDBJ databases">
        <authorList>
            <person name="Richards S.R."/>
            <person name="Qu J."/>
            <person name="Jiang H."/>
            <person name="Jhangiani S.N."/>
            <person name="Agravi P."/>
            <person name="Goodspeed R."/>
            <person name="Gross S."/>
            <person name="Mandapat C."/>
            <person name="Jackson L."/>
            <person name="Mathew T."/>
            <person name="Pu L."/>
            <person name="Thornton R."/>
            <person name="Saada N."/>
            <person name="Wilczek-Boney K.B."/>
            <person name="Lee S."/>
            <person name="Kovar C."/>
            <person name="Wu Y."/>
            <person name="Scherer S.E."/>
            <person name="Worley K.C."/>
            <person name="Muzny D.M."/>
            <person name="Gibbs R."/>
        </authorList>
    </citation>
    <scope>NUCLEOTIDE SEQUENCE</scope>
    <source>
        <strain evidence="3">Brora</strain>
    </source>
</reference>
<reference evidence="2" key="2">
    <citation type="submission" date="2015-02" db="UniProtKB">
        <authorList>
            <consortium name="EnsemblMetazoa"/>
        </authorList>
    </citation>
    <scope>IDENTIFICATION</scope>
</reference>
<dbReference type="HOGENOM" id="CLU_1588551_0_0_1"/>
<feature type="transmembrane region" description="Helical" evidence="1">
    <location>
        <begin position="136"/>
        <end position="155"/>
    </location>
</feature>
<organism evidence="2 3">
    <name type="scientific">Strigamia maritima</name>
    <name type="common">European centipede</name>
    <name type="synonym">Geophilus maritimus</name>
    <dbReference type="NCBI Taxonomy" id="126957"/>
    <lineage>
        <taxon>Eukaryota</taxon>
        <taxon>Metazoa</taxon>
        <taxon>Ecdysozoa</taxon>
        <taxon>Arthropoda</taxon>
        <taxon>Myriapoda</taxon>
        <taxon>Chilopoda</taxon>
        <taxon>Pleurostigmophora</taxon>
        <taxon>Geophilomorpha</taxon>
        <taxon>Linotaeniidae</taxon>
        <taxon>Strigamia</taxon>
    </lineage>
</organism>
<keyword evidence="1" id="KW-0472">Membrane</keyword>
<proteinExistence type="predicted"/>
<keyword evidence="1" id="KW-1133">Transmembrane helix</keyword>
<dbReference type="EnsemblMetazoa" id="SMAR013219-RA">
    <property type="protein sequence ID" value="SMAR013219-PA"/>
    <property type="gene ID" value="SMAR013219"/>
</dbReference>
<name>T1JH88_STRMM</name>
<evidence type="ECO:0000313" key="3">
    <source>
        <dbReference type="Proteomes" id="UP000014500"/>
    </source>
</evidence>
<protein>
    <submittedName>
        <fullName evidence="2">Uncharacterized protein</fullName>
    </submittedName>
</protein>
<keyword evidence="3" id="KW-1185">Reference proteome</keyword>
<evidence type="ECO:0000256" key="1">
    <source>
        <dbReference type="SAM" id="Phobius"/>
    </source>
</evidence>
<dbReference type="EMBL" id="JH432222">
    <property type="status" value="NOT_ANNOTATED_CDS"/>
    <property type="molecule type" value="Genomic_DNA"/>
</dbReference>
<dbReference type="AlphaFoldDB" id="T1JH88"/>